<dbReference type="SUPFAM" id="SSF48065">
    <property type="entry name" value="DBL homology domain (DH-domain)"/>
    <property type="match status" value="1"/>
</dbReference>
<gene>
    <name evidence="4" type="ORF">LY89DRAFT_726248</name>
</gene>
<evidence type="ECO:0000256" key="2">
    <source>
        <dbReference type="SAM" id="MobiDB-lite"/>
    </source>
</evidence>
<feature type="region of interest" description="Disordered" evidence="2">
    <location>
        <begin position="1320"/>
        <end position="1363"/>
    </location>
</feature>
<name>A0A132B498_MOLSC</name>
<dbReference type="EMBL" id="KQ947443">
    <property type="protein sequence ID" value="KUJ06839.1"/>
    <property type="molecule type" value="Genomic_DNA"/>
</dbReference>
<dbReference type="Gene3D" id="1.20.900.10">
    <property type="entry name" value="Dbl homology (DH) domain"/>
    <property type="match status" value="1"/>
</dbReference>
<dbReference type="InterPro" id="IPR000219">
    <property type="entry name" value="DH_dom"/>
</dbReference>
<dbReference type="InParanoid" id="A0A132B498"/>
<protein>
    <recommendedName>
        <fullName evidence="3">DH domain-containing protein</fullName>
    </recommendedName>
</protein>
<feature type="compositionally biased region" description="Low complexity" evidence="2">
    <location>
        <begin position="1246"/>
        <end position="1255"/>
    </location>
</feature>
<dbReference type="SMART" id="SM00325">
    <property type="entry name" value="RhoGEF"/>
    <property type="match status" value="1"/>
</dbReference>
<feature type="domain" description="DH" evidence="3">
    <location>
        <begin position="251"/>
        <end position="460"/>
    </location>
</feature>
<dbReference type="KEGG" id="psco:LY89DRAFT_726248"/>
<dbReference type="GO" id="GO:0005085">
    <property type="term" value="F:guanyl-nucleotide exchange factor activity"/>
    <property type="evidence" value="ECO:0007669"/>
    <property type="project" value="InterPro"/>
</dbReference>
<feature type="compositionally biased region" description="Basic and acidic residues" evidence="2">
    <location>
        <begin position="1156"/>
        <end position="1180"/>
    </location>
</feature>
<evidence type="ECO:0000313" key="5">
    <source>
        <dbReference type="Proteomes" id="UP000070700"/>
    </source>
</evidence>
<dbReference type="Proteomes" id="UP000070700">
    <property type="component" value="Unassembled WGS sequence"/>
</dbReference>
<feature type="region of interest" description="Disordered" evidence="2">
    <location>
        <begin position="1274"/>
        <end position="1298"/>
    </location>
</feature>
<feature type="compositionally biased region" description="Polar residues" evidence="2">
    <location>
        <begin position="1143"/>
        <end position="1155"/>
    </location>
</feature>
<dbReference type="GeneID" id="28828765"/>
<dbReference type="RefSeq" id="XP_018061194.1">
    <property type="nucleotide sequence ID" value="XM_018219039.1"/>
</dbReference>
<dbReference type="PANTHER" id="PTHR22834">
    <property type="entry name" value="NUCLEAR FUSION PROTEIN FUS2"/>
    <property type="match status" value="1"/>
</dbReference>
<dbReference type="GO" id="GO:0031991">
    <property type="term" value="P:regulation of actomyosin contractile ring contraction"/>
    <property type="evidence" value="ECO:0007669"/>
    <property type="project" value="TreeGrafter"/>
</dbReference>
<feature type="compositionally biased region" description="Basic and acidic residues" evidence="2">
    <location>
        <begin position="867"/>
        <end position="879"/>
    </location>
</feature>
<sequence>MVRVTEELALSQDEVNLYHTSDPYLGHLPVLIFHGPSTTTNSTLNSSRIQVHVLTAAGFQSYPRITISPNSPFYQSVNHLPRDRQGDEVCRGIAFGLLKYFKELPEVVKAGLIVQAASSKRKRPGSAPTLFGEQHAADLASSMVRVENMAEVVEDMEAALRPQNINHVDVDLVLPPGTIAPFEELDPDEHMNDEDDDTLLDPTLKQYGEYAPLVKLFGEVAFLPTSKLRRAPSKANSLNRSRSFLKDQKMSLRREMSEFVDTEERYVMKMHELVNHIADDFREKAKSRAFGSFSPSEEDLKKLFPKSLDRILSINSAFLAEIKKVMDETEEDAMRDLEAPIVSSTGSRYGGTGRLKDPTGALAFSKVLLEWFPQFSECYQEYIRASQEFPKIITLFVNQQSSFSQRVQQTGEQRLRSSVIEPVQRLPRYSLFIDNIVNFLPVLHPALQPMLKARDIITEICSLDPPVADKEQIVHRLRNLVESWPTTLKPQGRLITAAEFVELPAPFHCPPTAASGPPRDGMFLLFADCIVILRKSSQCTISGRGLMAEVDRPSATSMMASITANAGGQKKVYELAFCGWHALGDTRFTMSDDGRIVSLVSLHELKDPGSGRGGTAPNATVRCFSLQGAYESKALRFTEEITKARVEGRFSEPERETDRWSLRSVKMPAADISLHTAVFEEGIDTLMKGRKEPAPIRIVVDHERGTKGAPVGHYGVDIVCNIGSLPGGLNYKLETDGLHDRVFVDEVVVEHLLPTLVKRVNDLLQTQFHPSNPSLTVSFITFYSRVLRSLTILRDGDKFKSFRPASPVKMLSSFLSNGFNSSTTSLHSSVHGSSSKHPRTPIMGNIPSMQPPPLSRTNSNKSSHSIQDVDLRSSQRTGERPTNPLVRLEETFTGYIAALQARKGNVVGRVLRNRVAADELAINAVYNTFIENPFDQRVASEATVDVLFVAFEKYVRLAWKDQMGKVMSTETLNELQERALRLHPNDFADFVKMVFAEMAPQNRRAFIAIIKLLADLLEGCGNDGDRGALTASFAELLVIDGEPHEYINLLDRMVEDQDRLFDDIGPGAVTGHGSGNNSAYGSISGGRVNASATGSIASNTSSFRKRFADTLLRQNSKGDGDRPSVWRTLSKTNRHVATGEPVTPSSLSKGSLNRSRSIESPRRPGSRDRPTVLGAFDERPSSSQGPSTRLSTIGASPPPEDQKPVEKTLKKKRRSSLSDLKSLMAAASMGNSPLTPDGRKGLRFNSSPKTPSPTKIPVAGGIMDRTRSAMYNTGSPAQKENTPLNGTTSRNVGNLTERPNNIMSPDIVVIKDLWSAGGAKGHSKALSMSSNIPTFRGRTPSVTRPTTSPSKPSPQKLRLQSPQKLRERLQNEAKAINEAEASLQTELSKIGEEMAKLTTSSSVRTVDLSKLNTTVSNLESRIPEVIKDLTTRNDAIKVDLEKSLQASEFKVKGLDQLYKESSAENELLYEKFNGELGKIVKALKGKGKEDKEELITKVKDASEETAKTKKENARLRREVLTLRALLKGNEI</sequence>
<dbReference type="STRING" id="149040.A0A132B498"/>
<dbReference type="InterPro" id="IPR051492">
    <property type="entry name" value="Dynamin-Rho_GEF"/>
</dbReference>
<dbReference type="GO" id="GO:0005737">
    <property type="term" value="C:cytoplasm"/>
    <property type="evidence" value="ECO:0007669"/>
    <property type="project" value="TreeGrafter"/>
</dbReference>
<dbReference type="PANTHER" id="PTHR22834:SF21">
    <property type="entry name" value="GUANYL NUCLEOTIDE EXCHANGE FACTOR, PUTATIVE (AFU_ORTHOLOGUE AFUA_5G11890)-RELATED"/>
    <property type="match status" value="1"/>
</dbReference>
<dbReference type="Pfam" id="PF25351">
    <property type="entry name" value="PH_BUD3_C"/>
    <property type="match status" value="1"/>
</dbReference>
<evidence type="ECO:0000259" key="3">
    <source>
        <dbReference type="PROSITE" id="PS50010"/>
    </source>
</evidence>
<dbReference type="Pfam" id="PF00621">
    <property type="entry name" value="RhoGEF"/>
    <property type="match status" value="1"/>
</dbReference>
<keyword evidence="1" id="KW-0175">Coiled coil</keyword>
<accession>A0A132B498</accession>
<feature type="coiled-coil region" evidence="1">
    <location>
        <begin position="1491"/>
        <end position="1518"/>
    </location>
</feature>
<proteinExistence type="predicted"/>
<dbReference type="OrthoDB" id="4066896at2759"/>
<feature type="region of interest" description="Disordered" evidence="2">
    <location>
        <begin position="825"/>
        <end position="883"/>
    </location>
</feature>
<feature type="compositionally biased region" description="Polar residues" evidence="2">
    <location>
        <begin position="1181"/>
        <end position="1194"/>
    </location>
</feature>
<feature type="compositionally biased region" description="Low complexity" evidence="2">
    <location>
        <begin position="1339"/>
        <end position="1354"/>
    </location>
</feature>
<dbReference type="GO" id="GO:0032955">
    <property type="term" value="P:regulation of division septum assembly"/>
    <property type="evidence" value="ECO:0007669"/>
    <property type="project" value="TreeGrafter"/>
</dbReference>
<keyword evidence="5" id="KW-1185">Reference proteome</keyword>
<reference evidence="4 5" key="1">
    <citation type="submission" date="2015-10" db="EMBL/GenBank/DDBJ databases">
        <title>Full genome of DAOMC 229536 Phialocephala scopiformis, a fungal endophyte of spruce producing the potent anti-insectan compound rugulosin.</title>
        <authorList>
            <consortium name="DOE Joint Genome Institute"/>
            <person name="Walker A.K."/>
            <person name="Frasz S.L."/>
            <person name="Seifert K.A."/>
            <person name="Miller J.D."/>
            <person name="Mondo S.J."/>
            <person name="Labutti K."/>
            <person name="Lipzen A."/>
            <person name="Dockter R."/>
            <person name="Kennedy M."/>
            <person name="Grigoriev I.V."/>
            <person name="Spatafora J.W."/>
        </authorList>
    </citation>
    <scope>NUCLEOTIDE SEQUENCE [LARGE SCALE GENOMIC DNA]</scope>
    <source>
        <strain evidence="4 5">CBS 120377</strain>
    </source>
</reference>
<organism evidence="4 5">
    <name type="scientific">Mollisia scopiformis</name>
    <name type="common">Conifer needle endophyte fungus</name>
    <name type="synonym">Phialocephala scopiformis</name>
    <dbReference type="NCBI Taxonomy" id="149040"/>
    <lineage>
        <taxon>Eukaryota</taxon>
        <taxon>Fungi</taxon>
        <taxon>Dikarya</taxon>
        <taxon>Ascomycota</taxon>
        <taxon>Pezizomycotina</taxon>
        <taxon>Leotiomycetes</taxon>
        <taxon>Helotiales</taxon>
        <taxon>Mollisiaceae</taxon>
        <taxon>Mollisia</taxon>
    </lineage>
</organism>
<dbReference type="InterPro" id="IPR057454">
    <property type="entry name" value="Bud3_C"/>
</dbReference>
<dbReference type="InterPro" id="IPR035899">
    <property type="entry name" value="DBL_dom_sf"/>
</dbReference>
<feature type="region of interest" description="Disordered" evidence="2">
    <location>
        <begin position="1114"/>
        <end position="1260"/>
    </location>
</feature>
<dbReference type="PROSITE" id="PS50010">
    <property type="entry name" value="DH_2"/>
    <property type="match status" value="1"/>
</dbReference>
<evidence type="ECO:0000313" key="4">
    <source>
        <dbReference type="EMBL" id="KUJ06839.1"/>
    </source>
</evidence>
<feature type="compositionally biased region" description="Polar residues" evidence="2">
    <location>
        <begin position="855"/>
        <end position="866"/>
    </location>
</feature>
<evidence type="ECO:0000256" key="1">
    <source>
        <dbReference type="SAM" id="Coils"/>
    </source>
</evidence>